<sequence>MANRLKRASLGLIVPLICLAACSALLSPFEKSDQDRATASHPGADHTGTLEIIFNQTGISTVLPPEVFPADLKFDLTLNPIDIPGQEEIDLEGLSESELFVPGIFPGTWSVSLRGYFPEGTPPEGVTPEVHAFSATEDVTILQGVPTQWSAQLLALQTDEGEGSVKIELFWNDSELVTEWMDDSAEPSPSLQRLIPGGTHQEPVHIDPQTITFNGDAGTLIYEESGLESGFHRIVITLERHDADTNETFSVGTYRDVIHIYDSLRSEKTLDITPLIGIPPSAPENLQVSPVSFDETEEEWTVGLSWTRSVTAESYRIYRSEDGGAFELLADNLPRTTSSFETTQSTSIDSYQYRLVARNTYGNAQPLDSPTVPGDLQAIEGDFTFHIHSDYLILSEYIGSDPEADVEIPATATIGGVERTVKKIAAQAFLNKEIGGTLTIPDSITEIGAAAFRDNNFTGDLIIPDSVTSIGINAFRSAGFDEGNLTLGTTGSNLGTIGAGAFIENNFAGGLIIPDSVTSIGGSAFSSAGFDGPLTLETTESNLDTIGASAFRDSNFTGNLTIPDSVTTIGLDAFRSAGFDGTLTLGTTGSNLGTIGATAFQGTGFTGNLTIPDSVTTIGHDAFRSIEFGGNLTLGTGMETIGTRSFQFVIFTGDLTIPDSVITIEQEAFRWATFTGGSLSLGTGLKTIGNSAFLDNATRPFAGNLTIPDSVITIGDSAFLNREFTGHSHRYISLGTTESALETIGNRAFEGTNLRGPLEIPGTVTSIGEKAFFELGISGDLVIPDSVITIGAEAFRDNSFRNDDPDFRHTLTLGTEHSKLETIGASAFRDNRFYGNLVIPDSVITIGEGAFQPDNVNDMAFMHGNLTLGTSLQTIGASAFESTRLRGNLTIPDSVTTIGDRAFFNTPQFGPSEAILTLGTENSKLETIGSEAFRVSNFTGELTIPNSVKIIGENAFNGSFDGATLTLGTSLETVGNGAFQGNNFTGGLTIPDSVTSIGQQAFGNNSFTGDLTIPVTTPDPVTIGIAAFQESGFDGTLTLGNLTDISTSAFRGTGFTSVTIPGSVTRIWSDAFRDIVSPGFQSLTFEGGSDLEINVRAFQNASTQITEITIPARVTNIGGSTFRSWSALATVTVMREDPPDAGTGIFAETPIADTESSNIFVPEASVATYQTADGWAEYAARIESQ</sequence>
<dbReference type="Gene3D" id="2.60.40.10">
    <property type="entry name" value="Immunoglobulins"/>
    <property type="match status" value="1"/>
</dbReference>
<dbReference type="InterPro" id="IPR026906">
    <property type="entry name" value="LRR_5"/>
</dbReference>
<proteinExistence type="predicted"/>
<protein>
    <submittedName>
        <fullName evidence="3">Leucine rich repeat-containing protein</fullName>
    </submittedName>
</protein>
<feature type="signal peptide" evidence="1">
    <location>
        <begin position="1"/>
        <end position="20"/>
    </location>
</feature>
<dbReference type="InterPro" id="IPR053139">
    <property type="entry name" value="Surface_bspA-like"/>
</dbReference>
<keyword evidence="4" id="KW-1185">Reference proteome</keyword>
<evidence type="ECO:0000256" key="1">
    <source>
        <dbReference type="SAM" id="SignalP"/>
    </source>
</evidence>
<evidence type="ECO:0000259" key="2">
    <source>
        <dbReference type="PROSITE" id="PS50853"/>
    </source>
</evidence>
<dbReference type="OrthoDB" id="356420at2"/>
<organism evidence="3 4">
    <name type="scientific">Alkalispirochaeta americana</name>
    <dbReference type="NCBI Taxonomy" id="159291"/>
    <lineage>
        <taxon>Bacteria</taxon>
        <taxon>Pseudomonadati</taxon>
        <taxon>Spirochaetota</taxon>
        <taxon>Spirochaetia</taxon>
        <taxon>Spirochaetales</taxon>
        <taxon>Spirochaetaceae</taxon>
        <taxon>Alkalispirochaeta</taxon>
    </lineage>
</organism>
<evidence type="ECO:0000313" key="4">
    <source>
        <dbReference type="Proteomes" id="UP000186400"/>
    </source>
</evidence>
<feature type="domain" description="Fibronectin type-III" evidence="2">
    <location>
        <begin position="282"/>
        <end position="378"/>
    </location>
</feature>
<dbReference type="PANTHER" id="PTHR45661:SF3">
    <property type="entry name" value="IG-LIKE DOMAIN-CONTAINING PROTEIN"/>
    <property type="match status" value="1"/>
</dbReference>
<dbReference type="RefSeq" id="WP_076487865.1">
    <property type="nucleotide sequence ID" value="NZ_FTMS01000003.1"/>
</dbReference>
<reference evidence="3 4" key="1">
    <citation type="submission" date="2017-01" db="EMBL/GenBank/DDBJ databases">
        <authorList>
            <person name="Mah S.A."/>
            <person name="Swanson W.J."/>
            <person name="Moy G.W."/>
            <person name="Vacquier V.D."/>
        </authorList>
    </citation>
    <scope>NUCLEOTIDE SEQUENCE [LARGE SCALE GENOMIC DNA]</scope>
    <source>
        <strain evidence="3 4">ASpG1</strain>
    </source>
</reference>
<dbReference type="PANTHER" id="PTHR45661">
    <property type="entry name" value="SURFACE ANTIGEN"/>
    <property type="match status" value="1"/>
</dbReference>
<dbReference type="Proteomes" id="UP000186400">
    <property type="component" value="Unassembled WGS sequence"/>
</dbReference>
<dbReference type="InterPro" id="IPR032675">
    <property type="entry name" value="LRR_dom_sf"/>
</dbReference>
<dbReference type="InterPro" id="IPR003961">
    <property type="entry name" value="FN3_dom"/>
</dbReference>
<dbReference type="InterPro" id="IPR036116">
    <property type="entry name" value="FN3_sf"/>
</dbReference>
<dbReference type="Pfam" id="PF13306">
    <property type="entry name" value="LRR_5"/>
    <property type="match status" value="4"/>
</dbReference>
<name>A0A1N6PQ21_9SPIO</name>
<dbReference type="PROSITE" id="PS50853">
    <property type="entry name" value="FN3"/>
    <property type="match status" value="1"/>
</dbReference>
<dbReference type="STRING" id="159291.SAMN05920897_10384"/>
<evidence type="ECO:0000313" key="3">
    <source>
        <dbReference type="EMBL" id="SIQ06445.1"/>
    </source>
</evidence>
<dbReference type="CDD" id="cd00063">
    <property type="entry name" value="FN3"/>
    <property type="match status" value="1"/>
</dbReference>
<dbReference type="EMBL" id="FTMS01000003">
    <property type="protein sequence ID" value="SIQ06445.1"/>
    <property type="molecule type" value="Genomic_DNA"/>
</dbReference>
<gene>
    <name evidence="3" type="ORF">SAMN05920897_10384</name>
</gene>
<dbReference type="AlphaFoldDB" id="A0A1N6PQ21"/>
<accession>A0A1N6PQ21</accession>
<feature type="chain" id="PRO_5009937528" evidence="1">
    <location>
        <begin position="21"/>
        <end position="1185"/>
    </location>
</feature>
<dbReference type="InterPro" id="IPR013783">
    <property type="entry name" value="Ig-like_fold"/>
</dbReference>
<keyword evidence="1" id="KW-0732">Signal</keyword>
<dbReference type="SUPFAM" id="SSF49265">
    <property type="entry name" value="Fibronectin type III"/>
    <property type="match status" value="1"/>
</dbReference>
<dbReference type="Gene3D" id="3.80.10.10">
    <property type="entry name" value="Ribonuclease Inhibitor"/>
    <property type="match status" value="5"/>
</dbReference>